<dbReference type="AlphaFoldDB" id="A0A7L0LRT1"/>
<keyword evidence="3" id="KW-0547">Nucleotide-binding</keyword>
<dbReference type="InterPro" id="IPR000719">
    <property type="entry name" value="Prot_kinase_dom"/>
</dbReference>
<feature type="non-terminal residue" evidence="6">
    <location>
        <position position="77"/>
    </location>
</feature>
<dbReference type="PANTHER" id="PTHR45832">
    <property type="entry name" value="SERINE/THREONINE-PROTEIN KINASE SAMKA-RELATED-RELATED"/>
    <property type="match status" value="1"/>
</dbReference>
<keyword evidence="4" id="KW-0067">ATP-binding</keyword>
<reference evidence="6 7" key="1">
    <citation type="submission" date="2019-09" db="EMBL/GenBank/DDBJ databases">
        <title>Bird 10,000 Genomes (B10K) Project - Family phase.</title>
        <authorList>
            <person name="Zhang G."/>
        </authorList>
    </citation>
    <scope>NUCLEOTIDE SEQUENCE [LARGE SCALE GENOMIC DNA]</scope>
    <source>
        <strain evidence="6">B10K-DU-009-59</strain>
        <tissue evidence="6">Muscle</tissue>
    </source>
</reference>
<evidence type="ECO:0000313" key="7">
    <source>
        <dbReference type="Proteomes" id="UP000567822"/>
    </source>
</evidence>
<feature type="domain" description="Protein kinase" evidence="5">
    <location>
        <begin position="1"/>
        <end position="77"/>
    </location>
</feature>
<dbReference type="Gene3D" id="3.30.200.20">
    <property type="entry name" value="Phosphorylase Kinase, domain 1"/>
    <property type="match status" value="1"/>
</dbReference>
<evidence type="ECO:0000259" key="5">
    <source>
        <dbReference type="PROSITE" id="PS50011"/>
    </source>
</evidence>
<proteinExistence type="inferred from homology"/>
<evidence type="ECO:0000313" key="6">
    <source>
        <dbReference type="EMBL" id="NXK71122.1"/>
    </source>
</evidence>
<keyword evidence="6" id="KW-0808">Transferase</keyword>
<dbReference type="GO" id="GO:0005524">
    <property type="term" value="F:ATP binding"/>
    <property type="evidence" value="ECO:0007669"/>
    <property type="project" value="UniProtKB-KW"/>
</dbReference>
<dbReference type="PROSITE" id="PS50011">
    <property type="entry name" value="PROTEIN_KINASE_DOM"/>
    <property type="match status" value="1"/>
</dbReference>
<accession>A0A7L0LRT1</accession>
<dbReference type="InterPro" id="IPR051931">
    <property type="entry name" value="PAK3-like"/>
</dbReference>
<dbReference type="Pfam" id="PF00069">
    <property type="entry name" value="Pkinase"/>
    <property type="match status" value="1"/>
</dbReference>
<comment type="caution">
    <text evidence="6">The sequence shown here is derived from an EMBL/GenBank/DDBJ whole genome shotgun (WGS) entry which is preliminary data.</text>
</comment>
<dbReference type="Proteomes" id="UP000567822">
    <property type="component" value="Unassembled WGS sequence"/>
</dbReference>
<evidence type="ECO:0000256" key="4">
    <source>
        <dbReference type="ARBA" id="ARBA00022840"/>
    </source>
</evidence>
<protein>
    <recommendedName>
        <fullName evidence="2">non-specific serine/threonine protein kinase</fullName>
        <ecNumber evidence="2">2.7.11.1</ecNumber>
    </recommendedName>
</protein>
<organism evidence="6 7">
    <name type="scientific">Sylvietta virens</name>
    <name type="common">Green crombec</name>
    <dbReference type="NCBI Taxonomy" id="208069"/>
    <lineage>
        <taxon>Eukaryota</taxon>
        <taxon>Metazoa</taxon>
        <taxon>Chordata</taxon>
        <taxon>Craniata</taxon>
        <taxon>Vertebrata</taxon>
        <taxon>Euteleostomi</taxon>
        <taxon>Archelosauria</taxon>
        <taxon>Archosauria</taxon>
        <taxon>Dinosauria</taxon>
        <taxon>Saurischia</taxon>
        <taxon>Theropoda</taxon>
        <taxon>Coelurosauria</taxon>
        <taxon>Aves</taxon>
        <taxon>Neognathae</taxon>
        <taxon>Neoaves</taxon>
        <taxon>Telluraves</taxon>
        <taxon>Australaves</taxon>
        <taxon>Passeriformes</taxon>
        <taxon>Sylvioidea</taxon>
        <taxon>Sylviidae</taxon>
        <taxon>Acrocephalinae</taxon>
        <taxon>Sylvietta</taxon>
    </lineage>
</organism>
<dbReference type="EC" id="2.7.11.1" evidence="2"/>
<gene>
    <name evidence="6" type="primary">Pak1_8</name>
    <name evidence="6" type="ORF">SYLVIR_R05562</name>
</gene>
<keyword evidence="7" id="KW-1185">Reference proteome</keyword>
<dbReference type="InterPro" id="IPR011009">
    <property type="entry name" value="Kinase-like_dom_sf"/>
</dbReference>
<dbReference type="SUPFAM" id="SSF56112">
    <property type="entry name" value="Protein kinase-like (PK-like)"/>
    <property type="match status" value="1"/>
</dbReference>
<comment type="similarity">
    <text evidence="1">Belongs to the protein kinase superfamily. STE Ser/Thr protein kinase family. STE20 subfamily.</text>
</comment>
<evidence type="ECO:0000256" key="3">
    <source>
        <dbReference type="ARBA" id="ARBA00022741"/>
    </source>
</evidence>
<keyword evidence="6" id="KW-0418">Kinase</keyword>
<name>A0A7L0LRT1_9SYLV</name>
<evidence type="ECO:0000256" key="1">
    <source>
        <dbReference type="ARBA" id="ARBA00008874"/>
    </source>
</evidence>
<feature type="non-terminal residue" evidence="6">
    <location>
        <position position="1"/>
    </location>
</feature>
<dbReference type="PANTHER" id="PTHR45832:SF22">
    <property type="entry name" value="SERINE_THREONINE-PROTEIN KINASE SAMKA-RELATED"/>
    <property type="match status" value="1"/>
</dbReference>
<dbReference type="GO" id="GO:0004674">
    <property type="term" value="F:protein serine/threonine kinase activity"/>
    <property type="evidence" value="ECO:0007669"/>
    <property type="project" value="UniProtKB-EC"/>
</dbReference>
<dbReference type="EMBL" id="VXAN01003922">
    <property type="protein sequence ID" value="NXK71122.1"/>
    <property type="molecule type" value="Genomic_DNA"/>
</dbReference>
<sequence>VAIKKTNLQELGRTEDIVNELRVMKRNRNPSIVSYLDSYLVREELWLVMEYMDGGTLSDVISETGMSEDETAAVHRK</sequence>
<evidence type="ECO:0000256" key="2">
    <source>
        <dbReference type="ARBA" id="ARBA00012513"/>
    </source>
</evidence>